<dbReference type="AlphaFoldDB" id="A0A177N8M5"/>
<dbReference type="Proteomes" id="UP000078476">
    <property type="component" value="Unassembled WGS sequence"/>
</dbReference>
<name>A0A177N8M5_9GAMM</name>
<evidence type="ECO:0008006" key="4">
    <source>
        <dbReference type="Google" id="ProtNLM"/>
    </source>
</evidence>
<keyword evidence="1" id="KW-0472">Membrane</keyword>
<dbReference type="InterPro" id="IPR007495">
    <property type="entry name" value="NqrM"/>
</dbReference>
<dbReference type="RefSeq" id="WP_066983367.1">
    <property type="nucleotide sequence ID" value="NZ_LUUI01000111.1"/>
</dbReference>
<gene>
    <name evidence="2" type="ORF">A1359_11140</name>
</gene>
<proteinExistence type="predicted"/>
<dbReference type="PANTHER" id="PTHR40691:SF1">
    <property type="entry name" value="EXPORTED PROTEIN"/>
    <property type="match status" value="1"/>
</dbReference>
<protein>
    <recommendedName>
        <fullName evidence="4">Na(+)-translocating NADH-quinone reductase subunit E</fullName>
    </recommendedName>
</protein>
<comment type="caution">
    <text evidence="2">The sequence shown here is derived from an EMBL/GenBank/DDBJ whole genome shotgun (WGS) entry which is preliminary data.</text>
</comment>
<reference evidence="2 3" key="1">
    <citation type="submission" date="2016-03" db="EMBL/GenBank/DDBJ databases">
        <authorList>
            <person name="Ploux O."/>
        </authorList>
    </citation>
    <scope>NUCLEOTIDE SEQUENCE [LARGE SCALE GENOMIC DNA]</scope>
    <source>
        <strain evidence="2 3">R-45370</strain>
    </source>
</reference>
<organism evidence="2 3">
    <name type="scientific">Methylomonas lenta</name>
    <dbReference type="NCBI Taxonomy" id="980561"/>
    <lineage>
        <taxon>Bacteria</taxon>
        <taxon>Pseudomonadati</taxon>
        <taxon>Pseudomonadota</taxon>
        <taxon>Gammaproteobacteria</taxon>
        <taxon>Methylococcales</taxon>
        <taxon>Methylococcaceae</taxon>
        <taxon>Methylomonas</taxon>
    </lineage>
</organism>
<dbReference type="EMBL" id="LUUI01000111">
    <property type="protein sequence ID" value="OAI14368.1"/>
    <property type="molecule type" value="Genomic_DNA"/>
</dbReference>
<keyword evidence="3" id="KW-1185">Reference proteome</keyword>
<evidence type="ECO:0000256" key="1">
    <source>
        <dbReference type="SAM" id="Phobius"/>
    </source>
</evidence>
<dbReference type="STRING" id="980561.A1359_11140"/>
<evidence type="ECO:0000313" key="2">
    <source>
        <dbReference type="EMBL" id="OAI14368.1"/>
    </source>
</evidence>
<accession>A0A177N8M5</accession>
<keyword evidence="1" id="KW-1133">Transmembrane helix</keyword>
<feature type="transmembrane region" description="Helical" evidence="1">
    <location>
        <begin position="6"/>
        <end position="24"/>
    </location>
</feature>
<keyword evidence="1" id="KW-0812">Transmembrane</keyword>
<sequence>MVYFLATFVFMLIVIAIMAVGVIFGRNAIKGSCGGTGDCVCTEKCDKRKKLEAEQQAEQVITIRRDLKV</sequence>
<dbReference type="PANTHER" id="PTHR40691">
    <property type="entry name" value="(NA+)-NQR MATURATION NQRM"/>
    <property type="match status" value="1"/>
</dbReference>
<evidence type="ECO:0000313" key="3">
    <source>
        <dbReference type="Proteomes" id="UP000078476"/>
    </source>
</evidence>
<dbReference type="OrthoDB" id="5296227at2"/>
<dbReference type="Pfam" id="PF04400">
    <property type="entry name" value="NqrM"/>
    <property type="match status" value="1"/>
</dbReference>